<dbReference type="GO" id="GO:0016460">
    <property type="term" value="C:myosin II complex"/>
    <property type="evidence" value="ECO:0007669"/>
    <property type="project" value="TreeGrafter"/>
</dbReference>
<proteinExistence type="predicted"/>
<evidence type="ECO:0000256" key="2">
    <source>
        <dbReference type="ARBA" id="ARBA00022737"/>
    </source>
</evidence>
<organism evidence="4 5">
    <name type="scientific">Orbilia ellipsospora</name>
    <dbReference type="NCBI Taxonomy" id="2528407"/>
    <lineage>
        <taxon>Eukaryota</taxon>
        <taxon>Fungi</taxon>
        <taxon>Dikarya</taxon>
        <taxon>Ascomycota</taxon>
        <taxon>Pezizomycotina</taxon>
        <taxon>Orbiliomycetes</taxon>
        <taxon>Orbiliales</taxon>
        <taxon>Orbiliaceae</taxon>
        <taxon>Orbilia</taxon>
    </lineage>
</organism>
<evidence type="ECO:0000313" key="5">
    <source>
        <dbReference type="Proteomes" id="UP001365542"/>
    </source>
</evidence>
<accession>A0AAV9X1Z6</accession>
<keyword evidence="5" id="KW-1185">Reference proteome</keyword>
<keyword evidence="3" id="KW-0106">Calcium</keyword>
<sequence length="176" mass="19775">MPPKKRTPAAPPKKKTVKLAQNLALSTEEEREVRQAFEYFTDPDELGKDVIQTKDLRKAFSGLGFDLSAAEMRDIKETIDPDDEGLITYDLFLEVAAMKMKDRDKNEELDKAFSLFTGGDTDGPMTLQHLKMVAKALNENVTDDTLKDMLREASMGNGLEVNKRDFEDVMKRAGAL</sequence>
<dbReference type="PANTHER" id="PTHR23048">
    <property type="entry name" value="MYOSIN LIGHT CHAIN 1, 3"/>
    <property type="match status" value="1"/>
</dbReference>
<reference evidence="4 5" key="1">
    <citation type="submission" date="2019-10" db="EMBL/GenBank/DDBJ databases">
        <authorList>
            <person name="Palmer J.M."/>
        </authorList>
    </citation>
    <scope>NUCLEOTIDE SEQUENCE [LARGE SCALE GENOMIC DNA]</scope>
    <source>
        <strain evidence="4 5">TWF694</strain>
    </source>
</reference>
<keyword evidence="2" id="KW-0677">Repeat</keyword>
<protein>
    <recommendedName>
        <fullName evidence="1">Calmodulin</fullName>
    </recommendedName>
</protein>
<dbReference type="Gene3D" id="1.10.238.10">
    <property type="entry name" value="EF-hand"/>
    <property type="match status" value="2"/>
</dbReference>
<evidence type="ECO:0000256" key="1">
    <source>
        <dbReference type="ARBA" id="ARBA00020786"/>
    </source>
</evidence>
<dbReference type="PANTHER" id="PTHR23048:SF59">
    <property type="entry name" value="EF-HAND SUPERFAMILY PROTEIN"/>
    <property type="match status" value="1"/>
</dbReference>
<evidence type="ECO:0000256" key="3">
    <source>
        <dbReference type="ARBA" id="ARBA00022837"/>
    </source>
</evidence>
<evidence type="ECO:0000313" key="4">
    <source>
        <dbReference type="EMBL" id="KAK6533506.1"/>
    </source>
</evidence>
<dbReference type="EMBL" id="JAVHJO010000011">
    <property type="protein sequence ID" value="KAK6533506.1"/>
    <property type="molecule type" value="Genomic_DNA"/>
</dbReference>
<dbReference type="InterPro" id="IPR011992">
    <property type="entry name" value="EF-hand-dom_pair"/>
</dbReference>
<dbReference type="Proteomes" id="UP001365542">
    <property type="component" value="Unassembled WGS sequence"/>
</dbReference>
<dbReference type="InterPro" id="IPR050230">
    <property type="entry name" value="CALM/Myosin/TropC-like"/>
</dbReference>
<dbReference type="SUPFAM" id="SSF47473">
    <property type="entry name" value="EF-hand"/>
    <property type="match status" value="1"/>
</dbReference>
<comment type="caution">
    <text evidence="4">The sequence shown here is derived from an EMBL/GenBank/DDBJ whole genome shotgun (WGS) entry which is preliminary data.</text>
</comment>
<gene>
    <name evidence="4" type="ORF">TWF694_002445</name>
</gene>
<name>A0AAV9X1Z6_9PEZI</name>
<dbReference type="AlphaFoldDB" id="A0AAV9X1Z6"/>
<dbReference type="FunFam" id="1.10.238.10:FF:000001">
    <property type="entry name" value="Calmodulin 1"/>
    <property type="match status" value="1"/>
</dbReference>